<evidence type="ECO:0000313" key="3">
    <source>
        <dbReference type="Proteomes" id="UP000178911"/>
    </source>
</evidence>
<protein>
    <submittedName>
        <fullName evidence="2">Uncharacterized protein</fullName>
    </submittedName>
</protein>
<dbReference type="Pfam" id="PF07136">
    <property type="entry name" value="DUF1385"/>
    <property type="match status" value="1"/>
</dbReference>
<evidence type="ECO:0000256" key="1">
    <source>
        <dbReference type="SAM" id="Phobius"/>
    </source>
</evidence>
<keyword evidence="1" id="KW-0472">Membrane</keyword>
<organism evidence="2 3">
    <name type="scientific">Candidatus Yanofskybacteria bacterium RIFCSPLOWO2_01_FULL_43_22</name>
    <dbReference type="NCBI Taxonomy" id="1802695"/>
    <lineage>
        <taxon>Bacteria</taxon>
        <taxon>Candidatus Yanofskyibacteriota</taxon>
    </lineage>
</organism>
<keyword evidence="1" id="KW-1133">Transmembrane helix</keyword>
<accession>A0A1F8GK53</accession>
<feature type="transmembrane region" description="Helical" evidence="1">
    <location>
        <begin position="64"/>
        <end position="89"/>
    </location>
</feature>
<reference evidence="2 3" key="1">
    <citation type="journal article" date="2016" name="Nat. Commun.">
        <title>Thousands of microbial genomes shed light on interconnected biogeochemical processes in an aquifer system.</title>
        <authorList>
            <person name="Anantharaman K."/>
            <person name="Brown C.T."/>
            <person name="Hug L.A."/>
            <person name="Sharon I."/>
            <person name="Castelle C.J."/>
            <person name="Probst A.J."/>
            <person name="Thomas B.C."/>
            <person name="Singh A."/>
            <person name="Wilkins M.J."/>
            <person name="Karaoz U."/>
            <person name="Brodie E.L."/>
            <person name="Williams K.H."/>
            <person name="Hubbard S.S."/>
            <person name="Banfield J.F."/>
        </authorList>
    </citation>
    <scope>NUCLEOTIDE SEQUENCE [LARGE SCALE GENOMIC DNA]</scope>
</reference>
<feature type="transmembrane region" description="Helical" evidence="1">
    <location>
        <begin position="109"/>
        <end position="129"/>
    </location>
</feature>
<keyword evidence="1" id="KW-0812">Transmembrane</keyword>
<sequence length="258" mass="28571">MKVQVHIVGGKSSSGRVSILSDEFLATARSNEDGEITCEVRRHSSLAIFLYRNKHLPIPRVIRMMLFLVSFMTRRDLMFLGIFAGILLVDKYLPSDISVFFGTSGTSSQYGWLSSLGMTAGIMVGMMVYGWSHVATWHGAEHMAIAAYERNGSTDIQHIANECPVQDKCGGRMILPLMTAMIASVFVAGIFDVSRVIVSLVAWEGVMWVDKLAGWDKIPGTSHASHFLQRFITTRVPGKQELLTAQRALRELVVAHNP</sequence>
<dbReference type="AlphaFoldDB" id="A0A1F8GK53"/>
<dbReference type="InterPro" id="IPR010787">
    <property type="entry name" value="DUF1385"/>
</dbReference>
<comment type="caution">
    <text evidence="2">The sequence shown here is derived from an EMBL/GenBank/DDBJ whole genome shotgun (WGS) entry which is preliminary data.</text>
</comment>
<feature type="transmembrane region" description="Helical" evidence="1">
    <location>
        <begin position="174"/>
        <end position="191"/>
    </location>
</feature>
<evidence type="ECO:0000313" key="2">
    <source>
        <dbReference type="EMBL" id="OGN25390.1"/>
    </source>
</evidence>
<proteinExistence type="predicted"/>
<gene>
    <name evidence="2" type="ORF">A3A13_03355</name>
</gene>
<dbReference type="EMBL" id="MGKJ01000002">
    <property type="protein sequence ID" value="OGN25390.1"/>
    <property type="molecule type" value="Genomic_DNA"/>
</dbReference>
<name>A0A1F8GK53_9BACT</name>
<dbReference type="Proteomes" id="UP000178911">
    <property type="component" value="Unassembled WGS sequence"/>
</dbReference>